<accession>A0A9N9UWX8</accession>
<comment type="caution">
    <text evidence="2">The sequence shown here is derived from an EMBL/GenBank/DDBJ whole genome shotgun (WGS) entry which is preliminary data.</text>
</comment>
<keyword evidence="1" id="KW-0472">Membrane</keyword>
<reference evidence="2 3" key="2">
    <citation type="submission" date="2021-10" db="EMBL/GenBank/DDBJ databases">
        <authorList>
            <person name="Piombo E."/>
        </authorList>
    </citation>
    <scope>NUCLEOTIDE SEQUENCE [LARGE SCALE GENOMIC DNA]</scope>
</reference>
<evidence type="ECO:0000313" key="2">
    <source>
        <dbReference type="EMBL" id="CAH0002125.1"/>
    </source>
</evidence>
<organism evidence="2 3">
    <name type="scientific">Clonostachys byssicola</name>
    <dbReference type="NCBI Taxonomy" id="160290"/>
    <lineage>
        <taxon>Eukaryota</taxon>
        <taxon>Fungi</taxon>
        <taxon>Dikarya</taxon>
        <taxon>Ascomycota</taxon>
        <taxon>Pezizomycotina</taxon>
        <taxon>Sordariomycetes</taxon>
        <taxon>Hypocreomycetidae</taxon>
        <taxon>Hypocreales</taxon>
        <taxon>Bionectriaceae</taxon>
        <taxon>Clonostachys</taxon>
    </lineage>
</organism>
<dbReference type="EMBL" id="CABFNO020001560">
    <property type="protein sequence ID" value="CAH0002125.1"/>
    <property type="molecule type" value="Genomic_DNA"/>
</dbReference>
<dbReference type="AlphaFoldDB" id="A0A9N9UWX8"/>
<feature type="transmembrane region" description="Helical" evidence="1">
    <location>
        <begin position="610"/>
        <end position="633"/>
    </location>
</feature>
<evidence type="ECO:0000313" key="3">
    <source>
        <dbReference type="Proteomes" id="UP000754883"/>
    </source>
</evidence>
<sequence>MSPNSTQDSLQHLLPSHEHKNTKDSTVETRPLPPKLLHIKRSLVLLLAPLIVVGYYCFIWHLFICRDRDDAVNYGTSGGRWIFYSWFIVGVFALEWSRYGLLGAECAALQSRWLRSHDMVGLLNHSGSTWSNPGGWGLSFTRFVNSEDGRKGYTGWYGVFKSLKWGIFNPLNWLEGMKRVCSSLKHHKLWYMLTLLSLSFYIGLPLSGITMELSDGYVKTNSRPDVVGRKWENMHSRAWMWYASNIEEAWKVGSPAIVPGIGILYTASYIERGRYKGLKSVPNTLPMDDGLPEMFLAPQGRTPISGRTWGFRLSYNCSIIEKQSQFTLLTDRGASAKQQPIQHLSSPKYSHNVHGYVEVASREALSYEAPSNFDPEASSQWDIIEYVLWQLRIPPSYSKSEVKNFNSKLEPVIQDMESPFERSVNGSWNLNNTYFDQPGKKTKYFDKETKMSINLMEALPSLLKRTMELAPPIGLRCLAVSTFGDANLDPRTSTFSSFEERIPETYLKSSGEPEVPVSRLGVTVATILSNNYIDLFSSINSRTMSSYSNSIVYGGFVTPQELQKSAMLAYGTEALQLMYDGKYGFEGSWIHPNLSSSVESKIIIRGEVHALSAVIPFCIWALGSILFALFFGFRRRRGETLDGFSFYRLGAHHSSQLKADDNFFTAQEPYQVGTLWKLEGESWAW</sequence>
<protein>
    <submittedName>
        <fullName evidence="2">Uncharacterized protein</fullName>
    </submittedName>
</protein>
<keyword evidence="1" id="KW-0812">Transmembrane</keyword>
<keyword evidence="3" id="KW-1185">Reference proteome</keyword>
<name>A0A9N9UWX8_9HYPO</name>
<feature type="transmembrane region" description="Helical" evidence="1">
    <location>
        <begin position="83"/>
        <end position="102"/>
    </location>
</feature>
<feature type="transmembrane region" description="Helical" evidence="1">
    <location>
        <begin position="43"/>
        <end position="63"/>
    </location>
</feature>
<evidence type="ECO:0000256" key="1">
    <source>
        <dbReference type="SAM" id="Phobius"/>
    </source>
</evidence>
<gene>
    <name evidence="2" type="ORF">CBYS24578_00001855</name>
</gene>
<dbReference type="OrthoDB" id="5287717at2759"/>
<dbReference type="Proteomes" id="UP000754883">
    <property type="component" value="Unassembled WGS sequence"/>
</dbReference>
<reference evidence="3" key="1">
    <citation type="submission" date="2019-06" db="EMBL/GenBank/DDBJ databases">
        <authorList>
            <person name="Broberg M."/>
        </authorList>
    </citation>
    <scope>NUCLEOTIDE SEQUENCE [LARGE SCALE GENOMIC DNA]</scope>
</reference>
<keyword evidence="1" id="KW-1133">Transmembrane helix</keyword>
<proteinExistence type="predicted"/>
<feature type="transmembrane region" description="Helical" evidence="1">
    <location>
        <begin position="189"/>
        <end position="211"/>
    </location>
</feature>